<name>A0A813ILA1_POLGL</name>
<evidence type="ECO:0000313" key="2">
    <source>
        <dbReference type="EMBL" id="CAE8651459.1"/>
    </source>
</evidence>
<dbReference type="Gene3D" id="3.80.10.10">
    <property type="entry name" value="Ribonuclease Inhibitor"/>
    <property type="match status" value="1"/>
</dbReference>
<dbReference type="SUPFAM" id="SSF52047">
    <property type="entry name" value="RNI-like"/>
    <property type="match status" value="1"/>
</dbReference>
<feature type="compositionally biased region" description="Low complexity" evidence="1">
    <location>
        <begin position="274"/>
        <end position="329"/>
    </location>
</feature>
<evidence type="ECO:0000256" key="1">
    <source>
        <dbReference type="SAM" id="MobiDB-lite"/>
    </source>
</evidence>
<feature type="region of interest" description="Disordered" evidence="1">
    <location>
        <begin position="213"/>
        <end position="355"/>
    </location>
</feature>
<dbReference type="InterPro" id="IPR032675">
    <property type="entry name" value="LRR_dom_sf"/>
</dbReference>
<feature type="compositionally biased region" description="Basic and acidic residues" evidence="1">
    <location>
        <begin position="346"/>
        <end position="355"/>
    </location>
</feature>
<dbReference type="PANTHER" id="PTHR16148:SF14">
    <property type="entry name" value="MYND-TYPE DOMAIN-CONTAINING PROTEIN"/>
    <property type="match status" value="1"/>
</dbReference>
<protein>
    <submittedName>
        <fullName evidence="2">Uncharacterized protein</fullName>
    </submittedName>
</protein>
<evidence type="ECO:0000313" key="3">
    <source>
        <dbReference type="Proteomes" id="UP000626109"/>
    </source>
</evidence>
<dbReference type="Proteomes" id="UP000626109">
    <property type="component" value="Unassembled WGS sequence"/>
</dbReference>
<accession>A0A813ILA1</accession>
<comment type="caution">
    <text evidence="2">The sequence shown here is derived from an EMBL/GenBank/DDBJ whole genome shotgun (WGS) entry which is preliminary data.</text>
</comment>
<feature type="compositionally biased region" description="Low complexity" evidence="1">
    <location>
        <begin position="214"/>
        <end position="240"/>
    </location>
</feature>
<sequence>MAVARQSSSFDPHHALAADGMPRSSIRGLPTRGEAAFKDEASKTGQFCEKVRQMLAAYPNGGAVFNQVDISKVHWSASSVDFLFRILAEKSVKVDRLRAFECGLDDGSLQSMAAWLKNMPAMNLPSEIHLSHNRITPSGLAVLVEAIENRWAQLFGKRLPVWLRVEGNPVDDFSLCGLVASGRAVFATSCNAPERWNSCVPLAFPSFHGKSMSQLQFQRQQPVPQEQQQQQPPQQDLQQVGPPPPLSTAPQMARGESGSKPRRSMWDVGPPADNNNNHNSNNNNTNNNSNNNSSSNNNSNNNNNSSSNNNNNNNNNNSGPPAPAAGADAARSREERSRSPLQQRSSRREEAYVVE</sequence>
<feature type="compositionally biased region" description="Polar residues" evidence="1">
    <location>
        <begin position="1"/>
        <end position="10"/>
    </location>
</feature>
<feature type="region of interest" description="Disordered" evidence="1">
    <location>
        <begin position="1"/>
        <end position="29"/>
    </location>
</feature>
<dbReference type="AlphaFoldDB" id="A0A813ILA1"/>
<gene>
    <name evidence="2" type="ORF">PGLA2088_LOCUS9063</name>
</gene>
<dbReference type="EMBL" id="CAJNNW010009909">
    <property type="protein sequence ID" value="CAE8651459.1"/>
    <property type="molecule type" value="Genomic_DNA"/>
</dbReference>
<organism evidence="2 3">
    <name type="scientific">Polarella glacialis</name>
    <name type="common">Dinoflagellate</name>
    <dbReference type="NCBI Taxonomy" id="89957"/>
    <lineage>
        <taxon>Eukaryota</taxon>
        <taxon>Sar</taxon>
        <taxon>Alveolata</taxon>
        <taxon>Dinophyceae</taxon>
        <taxon>Suessiales</taxon>
        <taxon>Suessiaceae</taxon>
        <taxon>Polarella</taxon>
    </lineage>
</organism>
<reference evidence="2" key="1">
    <citation type="submission" date="2021-02" db="EMBL/GenBank/DDBJ databases">
        <authorList>
            <person name="Dougan E. K."/>
            <person name="Rhodes N."/>
            <person name="Thang M."/>
            <person name="Chan C."/>
        </authorList>
    </citation>
    <scope>NUCLEOTIDE SEQUENCE</scope>
</reference>
<dbReference type="PANTHER" id="PTHR16148">
    <property type="entry name" value="NF-KAPPA-B-REPRESSING FACTOR-RELATED"/>
    <property type="match status" value="1"/>
</dbReference>
<proteinExistence type="predicted"/>